<gene>
    <name evidence="2" type="ORF">HH682_11570</name>
</gene>
<dbReference type="InterPro" id="IPR023214">
    <property type="entry name" value="HAD_sf"/>
</dbReference>
<dbReference type="Gene3D" id="3.40.50.1000">
    <property type="entry name" value="HAD superfamily/HAD-like"/>
    <property type="match status" value="1"/>
</dbReference>
<dbReference type="InterPro" id="IPR036412">
    <property type="entry name" value="HAD-like_sf"/>
</dbReference>
<sequence>MKKFKLKTVDVWDTILRRKCHPDFIKRSTAYYFYLKYHHLHNNYDVTALFKSRVDCELAIAKLSRDEGFDDEYHIKDVFFQWIKNNISKSVNIEDIVEDLYSWEINKEKSLTYIDPYIIDFLNENSSDETLFLSDFYISSPSIIDIIKNSDVNFPINKGITSADIRLNKRSGKLFDFLRNEHNIQSDEWLHIGDNAWSDVKIPTELGITSKLYCPDSENNLRVERESLWGNDLKLISTLTNDLTKNQKSNDIDESTLTGMKTTPFIVGFCTKILEEALRNNCKKIFFFTREGEFFIKAFEKFISEIESQMNDLKLPEFEILEVSRISTFSPSLSEISIDEMMRVWSLYSTQSISALFKTLDIDITIVHSFIDKYNLKDNEVIQYPWLDARVVSLFSDSEFKAIVWNIISEKKKLIIEYFNQKGITNNSKDSFCFVDVGWRGTIHDNIALLFPNTKFIGVYLGLQKFLNKQPENTAKFSFGPDLNIKEEYSHYLDSVAPIEMITNSPTGSVTGYVREGEKIVAQRNIDLEENKTWYNFTNKFQEGLLSCINHFTKSVLNYGLTSDKLRDYSLNIWGVLLDGSNTSLINAFNNLNHNEVFGVGSFLKKDSVPSTMDIFLSFFNRNKRLTLIDFIKQNQWGASLDSKKDITWLNKKILVVAAKFAHYYKRNFYRR</sequence>
<evidence type="ECO:0000256" key="1">
    <source>
        <dbReference type="ARBA" id="ARBA00022723"/>
    </source>
</evidence>
<proteinExistence type="predicted"/>
<dbReference type="InterPro" id="IPR023198">
    <property type="entry name" value="PGP-like_dom2"/>
</dbReference>
<organism evidence="2 3">
    <name type="scientific">Rosenbergiella gaditana</name>
    <dbReference type="NCBI Taxonomy" id="2726987"/>
    <lineage>
        <taxon>Bacteria</taxon>
        <taxon>Pseudomonadati</taxon>
        <taxon>Pseudomonadota</taxon>
        <taxon>Gammaproteobacteria</taxon>
        <taxon>Enterobacterales</taxon>
        <taxon>Erwiniaceae</taxon>
        <taxon>Rosenbergiella</taxon>
    </lineage>
</organism>
<dbReference type="Gene3D" id="1.10.150.240">
    <property type="entry name" value="Putative phosphatase, domain 2"/>
    <property type="match status" value="1"/>
</dbReference>
<comment type="caution">
    <text evidence="2">The sequence shown here is derived from an EMBL/GenBank/DDBJ whole genome shotgun (WGS) entry which is preliminary data.</text>
</comment>
<dbReference type="EMBL" id="JABBFR010000016">
    <property type="protein sequence ID" value="MBT0725042.1"/>
    <property type="molecule type" value="Genomic_DNA"/>
</dbReference>
<name>A0ABS5T0Q5_9GAMM</name>
<evidence type="ECO:0000313" key="2">
    <source>
        <dbReference type="EMBL" id="MBT0725042.1"/>
    </source>
</evidence>
<keyword evidence="1" id="KW-0479">Metal-binding</keyword>
<dbReference type="RefSeq" id="WP_214237701.1">
    <property type="nucleotide sequence ID" value="NZ_JABBFR010000016.1"/>
</dbReference>
<dbReference type="SUPFAM" id="SSF56784">
    <property type="entry name" value="HAD-like"/>
    <property type="match status" value="1"/>
</dbReference>
<dbReference type="Proteomes" id="UP000790096">
    <property type="component" value="Unassembled WGS sequence"/>
</dbReference>
<keyword evidence="3" id="KW-1185">Reference proteome</keyword>
<evidence type="ECO:0000313" key="3">
    <source>
        <dbReference type="Proteomes" id="UP000790096"/>
    </source>
</evidence>
<accession>A0ABS5T0Q5</accession>
<protein>
    <submittedName>
        <fullName evidence="2">Uncharacterized protein</fullName>
    </submittedName>
</protein>
<reference evidence="2 3" key="1">
    <citation type="submission" date="2020-04" db="EMBL/GenBank/DDBJ databases">
        <title>Genome sequencing of Rosenbergiella species.</title>
        <authorList>
            <person name="Alvarez-Perez S."/>
            <person name="Lievens B."/>
        </authorList>
    </citation>
    <scope>NUCLEOTIDE SEQUENCE [LARGE SCALE GENOMIC DNA]</scope>
    <source>
        <strain evidence="2 3">S61</strain>
    </source>
</reference>